<proteinExistence type="predicted"/>
<protein>
    <submittedName>
        <fullName evidence="2">Putative secreted protein</fullName>
    </submittedName>
</protein>
<evidence type="ECO:0000256" key="1">
    <source>
        <dbReference type="SAM" id="MobiDB-lite"/>
    </source>
</evidence>
<dbReference type="EMBL" id="GGFL01010546">
    <property type="protein sequence ID" value="MBW74724.1"/>
    <property type="molecule type" value="Transcribed_RNA"/>
</dbReference>
<accession>A0A2M4DAW2</accession>
<reference evidence="2" key="1">
    <citation type="submission" date="2018-01" db="EMBL/GenBank/DDBJ databases">
        <title>An insight into the sialome of Amazonian anophelines.</title>
        <authorList>
            <person name="Ribeiro J.M."/>
            <person name="Scarpassa V."/>
            <person name="Calvo E."/>
        </authorList>
    </citation>
    <scope>NUCLEOTIDE SEQUENCE</scope>
</reference>
<feature type="compositionally biased region" description="Polar residues" evidence="1">
    <location>
        <begin position="59"/>
        <end position="86"/>
    </location>
</feature>
<evidence type="ECO:0000313" key="2">
    <source>
        <dbReference type="EMBL" id="MBW74724.1"/>
    </source>
</evidence>
<feature type="region of interest" description="Disordered" evidence="1">
    <location>
        <begin position="37"/>
        <end position="86"/>
    </location>
</feature>
<organism evidence="2">
    <name type="scientific">Anopheles darlingi</name>
    <name type="common">Mosquito</name>
    <dbReference type="NCBI Taxonomy" id="43151"/>
    <lineage>
        <taxon>Eukaryota</taxon>
        <taxon>Metazoa</taxon>
        <taxon>Ecdysozoa</taxon>
        <taxon>Arthropoda</taxon>
        <taxon>Hexapoda</taxon>
        <taxon>Insecta</taxon>
        <taxon>Pterygota</taxon>
        <taxon>Neoptera</taxon>
        <taxon>Endopterygota</taxon>
        <taxon>Diptera</taxon>
        <taxon>Nematocera</taxon>
        <taxon>Culicoidea</taxon>
        <taxon>Culicidae</taxon>
        <taxon>Anophelinae</taxon>
        <taxon>Anopheles</taxon>
    </lineage>
</organism>
<name>A0A2M4DAW2_ANODA</name>
<sequence length="111" mass="11850">MTRSCMRSFCFTRSFVISSIFFSTLLGGSGVWAAPPLPLRSRGGDNGDGDDDEGGTAGRVSTDTTSSFSCTPSLTSAFSPPSNVNGRSSLDDFRFTFLISSESRALLICWI</sequence>
<dbReference type="AlphaFoldDB" id="A0A2M4DAW2"/>